<dbReference type="Proteomes" id="UP000575083">
    <property type="component" value="Unassembled WGS sequence"/>
</dbReference>
<evidence type="ECO:0000313" key="5">
    <source>
        <dbReference type="EMBL" id="MBB6563388.1"/>
    </source>
</evidence>
<name>A0A7X0PK11_9BURK</name>
<dbReference type="PANTHER" id="PTHR30203:SF32">
    <property type="entry name" value="CATION EFFLUX SYSTEM PROTEIN CUSC"/>
    <property type="match status" value="1"/>
</dbReference>
<feature type="region of interest" description="Disordered" evidence="4">
    <location>
        <begin position="97"/>
        <end position="120"/>
    </location>
</feature>
<feature type="coiled-coil region" evidence="3">
    <location>
        <begin position="216"/>
        <end position="243"/>
    </location>
</feature>
<feature type="chain" id="PRO_5031589199" evidence="2">
    <location>
        <begin position="21"/>
        <end position="477"/>
    </location>
</feature>
<accession>A0A7X0PK11</accession>
<keyword evidence="2" id="KW-0564">Palmitate</keyword>
<evidence type="ECO:0000256" key="2">
    <source>
        <dbReference type="RuleBase" id="RU362097"/>
    </source>
</evidence>
<dbReference type="Gene3D" id="2.20.200.10">
    <property type="entry name" value="Outer membrane efflux proteins (OEP)"/>
    <property type="match status" value="1"/>
</dbReference>
<comment type="similarity">
    <text evidence="1 2">Belongs to the outer membrane factor (OMF) (TC 1.B.17) family.</text>
</comment>
<gene>
    <name evidence="5" type="ORF">HNP48_006108</name>
</gene>
<keyword evidence="6" id="KW-1185">Reference proteome</keyword>
<evidence type="ECO:0000313" key="6">
    <source>
        <dbReference type="Proteomes" id="UP000575083"/>
    </source>
</evidence>
<sequence length="477" mass="50869">MTRTLSALGLALLLAGCASLTPGYQRPEAPVPAAWPATQAEPAPAAPLQWQDFVTDERLRALVAQALRDNRDLRQTLLNVEAVRAQYQIQRADRVPSLGLQGNGTRQRTPADLSGSGRATTQGSYQVGLGVTAFEIDLFGRVRSLSEAALQDYLATESGAQAARISLVGQVIETSLQRDGALRRLQLAQQTLQAREQSLQLTAQRRAGGAATALDHQEALGLAEQARAEVERTQRELHQATNALRLLVGSDAPALGLSAASDGTPLLVQDIAAGAPSDLLARRPDIVAAEQQLRARHADIGAARAAFFPRITLTGLLGSSSAELSGLFRAGQGAWSFAPQLSLPIFDGGRNQAGLELAQVRKDAAVARYEGTVQTAFREVADALAATDTLRREEAARLALVQSSQEALRLAEARYRGGVDSHLRYLEAQRSAYASQQAYIETSTQRQMALATLFRALGGGWSVEPQGERPAGPAPRA</sequence>
<dbReference type="GO" id="GO:0005886">
    <property type="term" value="C:plasma membrane"/>
    <property type="evidence" value="ECO:0007669"/>
    <property type="project" value="UniProtKB-SubCell"/>
</dbReference>
<dbReference type="GO" id="GO:0015562">
    <property type="term" value="F:efflux transmembrane transporter activity"/>
    <property type="evidence" value="ECO:0007669"/>
    <property type="project" value="InterPro"/>
</dbReference>
<feature type="signal peptide" evidence="2">
    <location>
        <begin position="1"/>
        <end position="20"/>
    </location>
</feature>
<dbReference type="Pfam" id="PF02321">
    <property type="entry name" value="OEP"/>
    <property type="match status" value="2"/>
</dbReference>
<reference evidence="5 6" key="1">
    <citation type="submission" date="2020-08" db="EMBL/GenBank/DDBJ databases">
        <title>Functional genomics of gut bacteria from endangered species of beetles.</title>
        <authorList>
            <person name="Carlos-Shanley C."/>
        </authorList>
    </citation>
    <scope>NUCLEOTIDE SEQUENCE [LARGE SCALE GENOMIC DNA]</scope>
    <source>
        <strain evidence="5 6">S00198</strain>
    </source>
</reference>
<comment type="subcellular location">
    <subcellularLocation>
        <location evidence="2">Cell membrane</location>
        <topology evidence="2">Lipid-anchor</topology>
    </subcellularLocation>
</comment>
<dbReference type="PROSITE" id="PS51257">
    <property type="entry name" value="PROKAR_LIPOPROTEIN"/>
    <property type="match status" value="1"/>
</dbReference>
<evidence type="ECO:0000256" key="1">
    <source>
        <dbReference type="ARBA" id="ARBA00007613"/>
    </source>
</evidence>
<dbReference type="EMBL" id="JACHLK010000018">
    <property type="protein sequence ID" value="MBB6563388.1"/>
    <property type="molecule type" value="Genomic_DNA"/>
</dbReference>
<dbReference type="InterPro" id="IPR003423">
    <property type="entry name" value="OMP_efflux"/>
</dbReference>
<keyword evidence="2" id="KW-0472">Membrane</keyword>
<dbReference type="SUPFAM" id="SSF56954">
    <property type="entry name" value="Outer membrane efflux proteins (OEP)"/>
    <property type="match status" value="1"/>
</dbReference>
<keyword evidence="2" id="KW-0449">Lipoprotein</keyword>
<dbReference type="InterPro" id="IPR010131">
    <property type="entry name" value="MdtP/NodT-like"/>
</dbReference>
<evidence type="ECO:0000256" key="4">
    <source>
        <dbReference type="SAM" id="MobiDB-lite"/>
    </source>
</evidence>
<evidence type="ECO:0000256" key="3">
    <source>
        <dbReference type="SAM" id="Coils"/>
    </source>
</evidence>
<dbReference type="AlphaFoldDB" id="A0A7X0PK11"/>
<keyword evidence="2" id="KW-0732">Signal</keyword>
<organism evidence="5 6">
    <name type="scientific">Acidovorax soli</name>
    <dbReference type="NCBI Taxonomy" id="592050"/>
    <lineage>
        <taxon>Bacteria</taxon>
        <taxon>Pseudomonadati</taxon>
        <taxon>Pseudomonadota</taxon>
        <taxon>Betaproteobacteria</taxon>
        <taxon>Burkholderiales</taxon>
        <taxon>Comamonadaceae</taxon>
        <taxon>Acidovorax</taxon>
    </lineage>
</organism>
<dbReference type="RefSeq" id="WP_260420433.1">
    <property type="nucleotide sequence ID" value="NZ_JACHLK010000018.1"/>
</dbReference>
<keyword evidence="2" id="KW-0812">Transmembrane</keyword>
<proteinExistence type="inferred from homology"/>
<keyword evidence="3" id="KW-0175">Coiled coil</keyword>
<comment type="caution">
    <text evidence="5">The sequence shown here is derived from an EMBL/GenBank/DDBJ whole genome shotgun (WGS) entry which is preliminary data.</text>
</comment>
<dbReference type="NCBIfam" id="TIGR01845">
    <property type="entry name" value="outer_NodT"/>
    <property type="match status" value="1"/>
</dbReference>
<dbReference type="Gene3D" id="1.20.1600.10">
    <property type="entry name" value="Outer membrane efflux proteins (OEP)"/>
    <property type="match status" value="1"/>
</dbReference>
<keyword evidence="2" id="KW-1134">Transmembrane beta strand</keyword>
<dbReference type="PANTHER" id="PTHR30203">
    <property type="entry name" value="OUTER MEMBRANE CATION EFFLUX PROTEIN"/>
    <property type="match status" value="1"/>
</dbReference>
<protein>
    <submittedName>
        <fullName evidence="5">Multidrug efflux system outer membrane protein</fullName>
    </submittedName>
</protein>